<evidence type="ECO:0000313" key="1">
    <source>
        <dbReference type="EMBL" id="KDQ18943.1"/>
    </source>
</evidence>
<keyword evidence="2" id="KW-1185">Reference proteome</keyword>
<proteinExistence type="predicted"/>
<evidence type="ECO:0000313" key="2">
    <source>
        <dbReference type="Proteomes" id="UP000027195"/>
    </source>
</evidence>
<dbReference type="EMBL" id="KL198020">
    <property type="protein sequence ID" value="KDQ18943.1"/>
    <property type="molecule type" value="Genomic_DNA"/>
</dbReference>
<dbReference type="InParanoid" id="A0A067MT83"/>
<dbReference type="AlphaFoldDB" id="A0A067MT83"/>
<name>A0A067MT83_BOTB1</name>
<protein>
    <submittedName>
        <fullName evidence="1">Uncharacterized protein</fullName>
    </submittedName>
</protein>
<gene>
    <name evidence="1" type="ORF">BOTBODRAFT_479758</name>
</gene>
<accession>A0A067MT83</accession>
<reference evidence="2" key="1">
    <citation type="journal article" date="2014" name="Proc. Natl. Acad. Sci. U.S.A.">
        <title>Extensive sampling of basidiomycete genomes demonstrates inadequacy of the white-rot/brown-rot paradigm for wood decay fungi.</title>
        <authorList>
            <person name="Riley R."/>
            <person name="Salamov A.A."/>
            <person name="Brown D.W."/>
            <person name="Nagy L.G."/>
            <person name="Floudas D."/>
            <person name="Held B.W."/>
            <person name="Levasseur A."/>
            <person name="Lombard V."/>
            <person name="Morin E."/>
            <person name="Otillar R."/>
            <person name="Lindquist E.A."/>
            <person name="Sun H."/>
            <person name="LaButti K.M."/>
            <person name="Schmutz J."/>
            <person name="Jabbour D."/>
            <person name="Luo H."/>
            <person name="Baker S.E."/>
            <person name="Pisabarro A.G."/>
            <person name="Walton J.D."/>
            <person name="Blanchette R.A."/>
            <person name="Henrissat B."/>
            <person name="Martin F."/>
            <person name="Cullen D."/>
            <person name="Hibbett D.S."/>
            <person name="Grigoriev I.V."/>
        </authorList>
    </citation>
    <scope>NUCLEOTIDE SEQUENCE [LARGE SCALE GENOMIC DNA]</scope>
    <source>
        <strain evidence="2">FD-172 SS1</strain>
    </source>
</reference>
<dbReference type="HOGENOM" id="CLU_1594259_0_0_1"/>
<dbReference type="Proteomes" id="UP000027195">
    <property type="component" value="Unassembled WGS sequence"/>
</dbReference>
<sequence length="167" mass="19555">MCCDLCSLITTLRIIFTCASFFSSDFRRSAFIWLNSIVPTLLMCPLAHRFLHLCHKTAGWLRHHRRRQCSLQLFRRPQSCLYLPLRLRLLYYLLIPRPAPIYAILTFLSCHPADHLSLPDHSQHLIYTPVSSVGWLFYMSHTLAARRGPLGSTSRMHERYPHHSQCH</sequence>
<organism evidence="1 2">
    <name type="scientific">Botryobasidium botryosum (strain FD-172 SS1)</name>
    <dbReference type="NCBI Taxonomy" id="930990"/>
    <lineage>
        <taxon>Eukaryota</taxon>
        <taxon>Fungi</taxon>
        <taxon>Dikarya</taxon>
        <taxon>Basidiomycota</taxon>
        <taxon>Agaricomycotina</taxon>
        <taxon>Agaricomycetes</taxon>
        <taxon>Cantharellales</taxon>
        <taxon>Botryobasidiaceae</taxon>
        <taxon>Botryobasidium</taxon>
    </lineage>
</organism>